<keyword evidence="2" id="KW-1185">Reference proteome</keyword>
<sequence>MKPVLFLSLAEVGYAAMGGAFSTGPVNSGNFIREAQSTLVVPATPNPIVGLLSLWVGMGTSAGDLIQALTENYPNNGGTGVCDNLNDHWCALTYTLKPSGDPATGALNVINAGDRVTSHCWYIRALLSRSSINSNIDVYNDATGQYDQSVLVNGVVVSTVSTTSGQAQGFGTAEECSVLPCGVVPSHQWLDTTIILDQAYPGYVDTKGIGSADATEFSSSDGGKTWHVDTITIHEWNNTSL</sequence>
<gene>
    <name evidence="1" type="ORF">CLO192961_LOCUS98147</name>
</gene>
<evidence type="ECO:0000313" key="2">
    <source>
        <dbReference type="Proteomes" id="UP000766486"/>
    </source>
</evidence>
<accession>A0ABY6TW47</accession>
<dbReference type="EMBL" id="CABFNS010000698">
    <property type="protein sequence ID" value="VUC22892.1"/>
    <property type="molecule type" value="Genomic_DNA"/>
</dbReference>
<evidence type="ECO:0000313" key="1">
    <source>
        <dbReference type="EMBL" id="VUC22892.1"/>
    </source>
</evidence>
<dbReference type="Proteomes" id="UP000766486">
    <property type="component" value="Unassembled WGS sequence"/>
</dbReference>
<proteinExistence type="predicted"/>
<organism evidence="1 2">
    <name type="scientific">Bionectria ochroleuca</name>
    <name type="common">Gliocladium roseum</name>
    <dbReference type="NCBI Taxonomy" id="29856"/>
    <lineage>
        <taxon>Eukaryota</taxon>
        <taxon>Fungi</taxon>
        <taxon>Dikarya</taxon>
        <taxon>Ascomycota</taxon>
        <taxon>Pezizomycotina</taxon>
        <taxon>Sordariomycetes</taxon>
        <taxon>Hypocreomycetidae</taxon>
        <taxon>Hypocreales</taxon>
        <taxon>Bionectriaceae</taxon>
        <taxon>Clonostachys</taxon>
    </lineage>
</organism>
<reference evidence="1 2" key="1">
    <citation type="submission" date="2019-06" db="EMBL/GenBank/DDBJ databases">
        <authorList>
            <person name="Broberg M."/>
        </authorList>
    </citation>
    <scope>NUCLEOTIDE SEQUENCE [LARGE SCALE GENOMIC DNA]</scope>
</reference>
<protein>
    <submittedName>
        <fullName evidence="1">Uncharacterized protein</fullName>
    </submittedName>
</protein>
<name>A0ABY6TW47_BIOOC</name>
<comment type="caution">
    <text evidence="1">The sequence shown here is derived from an EMBL/GenBank/DDBJ whole genome shotgun (WGS) entry which is preliminary data.</text>
</comment>